<dbReference type="InterPro" id="IPR033543">
    <property type="entry name" value="BCL2L15"/>
</dbReference>
<accession>A0ABM3ZBG3</accession>
<dbReference type="InterPro" id="IPR036834">
    <property type="entry name" value="Bcl-2-like_sf"/>
</dbReference>
<reference evidence="2" key="1">
    <citation type="submission" date="2025-08" db="UniProtKB">
        <authorList>
            <consortium name="RefSeq"/>
        </authorList>
    </citation>
    <scope>IDENTIFICATION</scope>
    <source>
        <tissue evidence="2">Blood</tissue>
    </source>
</reference>
<dbReference type="PANTHER" id="PTHR36466">
    <property type="entry name" value="BCL-2-LIKE PROTEIN 15"/>
    <property type="match status" value="1"/>
</dbReference>
<proteinExistence type="predicted"/>
<protein>
    <submittedName>
        <fullName evidence="2">Bcl-2-like protein 15 isoform X2</fullName>
    </submittedName>
</protein>
<sequence length="172" mass="19295">MNNSMTFEEQTEQIVEALFTTLCLREPWGQVADRCLELHSGNEVRAQGDSASNFDPVGIAKLLQSTGDQYNAEIEGQVQAVIVEETRKEIKKFREAVESLSRNWSSQTPGLEPERAFLIVAVKLFVKFINKTDGDNGLINILTETINGNPEVRGYIERQGGWSHLDRSLNNP</sequence>
<evidence type="ECO:0000313" key="2">
    <source>
        <dbReference type="RefSeq" id="XP_060545702.1"/>
    </source>
</evidence>
<organism evidence="1 2">
    <name type="scientific">Pantherophis guttatus</name>
    <name type="common">Corn snake</name>
    <name type="synonym">Elaphe guttata</name>
    <dbReference type="NCBI Taxonomy" id="94885"/>
    <lineage>
        <taxon>Eukaryota</taxon>
        <taxon>Metazoa</taxon>
        <taxon>Chordata</taxon>
        <taxon>Craniata</taxon>
        <taxon>Vertebrata</taxon>
        <taxon>Euteleostomi</taxon>
        <taxon>Lepidosauria</taxon>
        <taxon>Squamata</taxon>
        <taxon>Bifurcata</taxon>
        <taxon>Unidentata</taxon>
        <taxon>Episquamata</taxon>
        <taxon>Toxicofera</taxon>
        <taxon>Serpentes</taxon>
        <taxon>Colubroidea</taxon>
        <taxon>Colubridae</taxon>
        <taxon>Colubrinae</taxon>
        <taxon>Pantherophis</taxon>
    </lineage>
</organism>
<name>A0ABM3ZBG3_PANGU</name>
<dbReference type="Proteomes" id="UP001652622">
    <property type="component" value="Unplaced"/>
</dbReference>
<evidence type="ECO:0000313" key="1">
    <source>
        <dbReference type="Proteomes" id="UP001652622"/>
    </source>
</evidence>
<dbReference type="PANTHER" id="PTHR36466:SF1">
    <property type="entry name" value="BCL-2-LIKE PROTEIN 15"/>
    <property type="match status" value="1"/>
</dbReference>
<dbReference type="SUPFAM" id="SSF56854">
    <property type="entry name" value="Bcl-2 inhibitors of programmed cell death"/>
    <property type="match status" value="1"/>
</dbReference>
<dbReference type="GeneID" id="117663801"/>
<dbReference type="RefSeq" id="XP_060545702.1">
    <property type="nucleotide sequence ID" value="XM_060689719.1"/>
</dbReference>
<keyword evidence="1" id="KW-1185">Reference proteome</keyword>
<gene>
    <name evidence="2" type="primary">LOC117663801</name>
</gene>